<evidence type="ECO:0008006" key="4">
    <source>
        <dbReference type="Google" id="ProtNLM"/>
    </source>
</evidence>
<gene>
    <name evidence="2" type="ORF">ROR02_15660</name>
</gene>
<proteinExistence type="predicted"/>
<dbReference type="Proteomes" id="UP000321567">
    <property type="component" value="Unassembled WGS sequence"/>
</dbReference>
<evidence type="ECO:0000313" key="3">
    <source>
        <dbReference type="Proteomes" id="UP000321567"/>
    </source>
</evidence>
<comment type="caution">
    <text evidence="2">The sequence shown here is derived from an EMBL/GenBank/DDBJ whole genome shotgun (WGS) entry which is preliminary data.</text>
</comment>
<keyword evidence="1" id="KW-0732">Signal</keyword>
<keyword evidence="3" id="KW-1185">Reference proteome</keyword>
<dbReference type="OrthoDB" id="9984352at2"/>
<feature type="chain" id="PRO_5021870357" description="Lipoprotein" evidence="1">
    <location>
        <begin position="31"/>
        <end position="93"/>
    </location>
</feature>
<reference evidence="2 3" key="1">
    <citation type="submission" date="2019-07" db="EMBL/GenBank/DDBJ databases">
        <title>Whole genome shotgun sequence of Rhodospirillum oryzae NBRC 107573.</title>
        <authorList>
            <person name="Hosoyama A."/>
            <person name="Uohara A."/>
            <person name="Ohji S."/>
            <person name="Ichikawa N."/>
        </authorList>
    </citation>
    <scope>NUCLEOTIDE SEQUENCE [LARGE SCALE GENOMIC DNA]</scope>
    <source>
        <strain evidence="2 3">NBRC 107573</strain>
    </source>
</reference>
<dbReference type="EMBL" id="BJZO01000036">
    <property type="protein sequence ID" value="GEO81435.1"/>
    <property type="molecule type" value="Genomic_DNA"/>
</dbReference>
<name>A0A512H7J6_9PROT</name>
<sequence length="93" mass="9800">MPALLPVRRRVPVLAWVTRVLPLVALPLLAGGCAEGTGSGAAGERLPLACAMMACECVNADAGPFTLERVKPVQWNAQGEATCPAGHLLRRKR</sequence>
<organism evidence="2 3">
    <name type="scientific">Pararhodospirillum oryzae</name>
    <dbReference type="NCBI Taxonomy" id="478448"/>
    <lineage>
        <taxon>Bacteria</taxon>
        <taxon>Pseudomonadati</taxon>
        <taxon>Pseudomonadota</taxon>
        <taxon>Alphaproteobacteria</taxon>
        <taxon>Rhodospirillales</taxon>
        <taxon>Rhodospirillaceae</taxon>
        <taxon>Pararhodospirillum</taxon>
    </lineage>
</organism>
<accession>A0A512H7J6</accession>
<evidence type="ECO:0000256" key="1">
    <source>
        <dbReference type="SAM" id="SignalP"/>
    </source>
</evidence>
<dbReference type="RefSeq" id="WP_147163469.1">
    <property type="nucleotide sequence ID" value="NZ_BJZO01000036.1"/>
</dbReference>
<dbReference type="AlphaFoldDB" id="A0A512H7J6"/>
<evidence type="ECO:0000313" key="2">
    <source>
        <dbReference type="EMBL" id="GEO81435.1"/>
    </source>
</evidence>
<feature type="signal peptide" evidence="1">
    <location>
        <begin position="1"/>
        <end position="30"/>
    </location>
</feature>
<protein>
    <recommendedName>
        <fullName evidence="4">Lipoprotein</fullName>
    </recommendedName>
</protein>